<proteinExistence type="predicted"/>
<accession>A0A2C9CMM6</accession>
<protein>
    <submittedName>
        <fullName evidence="1">Uncharacterized protein</fullName>
    </submittedName>
</protein>
<dbReference type="EMBL" id="OCTN01000001">
    <property type="protein sequence ID" value="SOH92554.1"/>
    <property type="molecule type" value="Genomic_DNA"/>
</dbReference>
<organism evidence="1 2">
    <name type="scientific">Pontivivens marinum</name>
    <dbReference type="NCBI Taxonomy" id="1690039"/>
    <lineage>
        <taxon>Bacteria</taxon>
        <taxon>Pseudomonadati</taxon>
        <taxon>Pseudomonadota</taxon>
        <taxon>Alphaproteobacteria</taxon>
        <taxon>Rhodobacterales</taxon>
        <taxon>Paracoccaceae</taxon>
        <taxon>Pontivivens</taxon>
    </lineage>
</organism>
<sequence length="104" mass="10765">MYDVPDDIPVALADAPAPQLLTQEQIAARNRAPLSDGDVANEQDAATALRARADAITQEQAALLEVRAGNLRNAAGALAANEPGLSANARALLARAARLRARAS</sequence>
<dbReference type="Proteomes" id="UP000220034">
    <property type="component" value="Unassembled WGS sequence"/>
</dbReference>
<evidence type="ECO:0000313" key="1">
    <source>
        <dbReference type="EMBL" id="SOH92554.1"/>
    </source>
</evidence>
<reference evidence="2" key="1">
    <citation type="submission" date="2017-09" db="EMBL/GenBank/DDBJ databases">
        <authorList>
            <person name="Varghese N."/>
            <person name="Submissions S."/>
        </authorList>
    </citation>
    <scope>NUCLEOTIDE SEQUENCE [LARGE SCALE GENOMIC DNA]</scope>
    <source>
        <strain evidence="2">C7</strain>
    </source>
</reference>
<dbReference type="AlphaFoldDB" id="A0A2C9CMM6"/>
<dbReference type="RefSeq" id="WP_097928128.1">
    <property type="nucleotide sequence ID" value="NZ_OCTN01000001.1"/>
</dbReference>
<name>A0A2C9CMM6_9RHOB</name>
<gene>
    <name evidence="1" type="ORF">SAMN06273572_101401</name>
</gene>
<keyword evidence="2" id="KW-1185">Reference proteome</keyword>
<evidence type="ECO:0000313" key="2">
    <source>
        <dbReference type="Proteomes" id="UP000220034"/>
    </source>
</evidence>